<dbReference type="Proteomes" id="UP000277283">
    <property type="component" value="Segment"/>
</dbReference>
<organism evidence="1 3">
    <name type="scientific">White spot syndrome virus</name>
    <dbReference type="NCBI Taxonomy" id="342409"/>
    <lineage>
        <taxon>Viruses</taxon>
        <taxon>Viruses incertae sedis</taxon>
        <taxon>Naldaviricetes</taxon>
        <taxon>Nimaviridae</taxon>
        <taxon>Whispovirus</taxon>
    </lineage>
</organism>
<evidence type="ECO:0000313" key="3">
    <source>
        <dbReference type="Proteomes" id="UP000277283"/>
    </source>
</evidence>
<gene>
    <name evidence="1" type="ORF">wssv_02250</name>
</gene>
<evidence type="ECO:0000313" key="1">
    <source>
        <dbReference type="EMBL" id="AFX59602.1"/>
    </source>
</evidence>
<accession>K7XB78</accession>
<dbReference type="Proteomes" id="UP000267516">
    <property type="component" value="Segment"/>
</dbReference>
<evidence type="ECO:0000313" key="2">
    <source>
        <dbReference type="EMBL" id="ATU83711.1"/>
    </source>
</evidence>
<reference evidence="1" key="1">
    <citation type="submission" date="2012-08" db="EMBL/GenBank/DDBJ databases">
        <title>Cassytha pubescens and C. glabella (Lauraceae) are not disjunctly distributed between Australia and the Ryukyu Archipelago of Japan - evidence from morphological and molecular data.</title>
        <authorList>
            <person name="Kokubugata G."/>
            <person name="Nakamura K."/>
            <person name="Forster P.I."/>
            <person name="Wilson G.W."/>
            <person name="Holland A.E."/>
            <person name="Hirayama Y."/>
            <person name="Yokota M."/>
        </authorList>
    </citation>
    <scope>NUCLEOTIDE SEQUENCE</scope>
    <source>
        <strain evidence="1">K-LV1</strain>
    </source>
</reference>
<reference evidence="2" key="3">
    <citation type="journal article" date="2018" name="Aquaculture">
        <title>Complete genome sequence of a white spot syndrome virus associated with a disease incursion in Australia.</title>
        <authorList>
            <person name="Oakey J."/>
            <person name="Smith C.S."/>
        </authorList>
    </citation>
    <scope>NUCLEOTIDE SEQUENCE [LARGE SCALE GENOMIC DNA]</scope>
    <source>
        <strain evidence="2">WSSV-AU</strain>
    </source>
</reference>
<reference evidence="3" key="2">
    <citation type="submission" date="2012-08" db="EMBL/GenBank/DDBJ databases">
        <authorList>
            <person name="Choi T.-J."/>
        </authorList>
    </citation>
    <scope>NUCLEOTIDE SEQUENCE [LARGE SCALE GENOMIC DNA]</scope>
    <source>
        <strain evidence="3">K-LV1</strain>
    </source>
</reference>
<protein>
    <submittedName>
        <fullName evidence="2">ORF270</fullName>
    </submittedName>
    <submittedName>
        <fullName evidence="1">Wsv225</fullName>
    </submittedName>
</protein>
<sequence>MTRGHYSTQLLPCFVTLPQKQTLKLLDWTFKQCMIPITYPTISRRLVVLFTPTQEPSLFWTGPRTIMQRVSDTTMILSHSQKWQVSCTSPKH</sequence>
<dbReference type="EMBL" id="JX515788">
    <property type="protein sequence ID" value="AFX59602.1"/>
    <property type="molecule type" value="Genomic_DNA"/>
</dbReference>
<name>K7XB78_9VIRU</name>
<proteinExistence type="predicted"/>
<dbReference type="EMBL" id="MF768985">
    <property type="protein sequence ID" value="ATU83711.1"/>
    <property type="molecule type" value="Genomic_DNA"/>
</dbReference>